<dbReference type="PaxDb" id="4113-PGSC0003DMT400097763"/>
<organism evidence="1 2">
    <name type="scientific">Solanum tuberosum</name>
    <name type="common">Potato</name>
    <dbReference type="NCBI Taxonomy" id="4113"/>
    <lineage>
        <taxon>Eukaryota</taxon>
        <taxon>Viridiplantae</taxon>
        <taxon>Streptophyta</taxon>
        <taxon>Embryophyta</taxon>
        <taxon>Tracheophyta</taxon>
        <taxon>Spermatophyta</taxon>
        <taxon>Magnoliopsida</taxon>
        <taxon>eudicotyledons</taxon>
        <taxon>Gunneridae</taxon>
        <taxon>Pentapetalae</taxon>
        <taxon>asterids</taxon>
        <taxon>lamiids</taxon>
        <taxon>Solanales</taxon>
        <taxon>Solanaceae</taxon>
        <taxon>Solanoideae</taxon>
        <taxon>Solaneae</taxon>
        <taxon>Solanum</taxon>
    </lineage>
</organism>
<evidence type="ECO:0000313" key="2">
    <source>
        <dbReference type="Proteomes" id="UP000011115"/>
    </source>
</evidence>
<reference evidence="2" key="1">
    <citation type="journal article" date="2011" name="Nature">
        <title>Genome sequence and analysis of the tuber crop potato.</title>
        <authorList>
            <consortium name="The Potato Genome Sequencing Consortium"/>
        </authorList>
    </citation>
    <scope>NUCLEOTIDE SEQUENCE [LARGE SCALE GENOMIC DNA]</scope>
    <source>
        <strain evidence="2">cv. DM1-3 516 R44</strain>
    </source>
</reference>
<dbReference type="HOGENOM" id="CLU_2201695_0_0_1"/>
<dbReference type="AlphaFoldDB" id="M1E1D1"/>
<name>M1E1D1_SOLTU</name>
<dbReference type="EnsemblPlants" id="PGSC0003DMT400097763">
    <property type="protein sequence ID" value="PGSC0003DMT400097763"/>
    <property type="gene ID" value="PGSC0003DMG400047334"/>
</dbReference>
<dbReference type="InParanoid" id="M1E1D1"/>
<proteinExistence type="predicted"/>
<keyword evidence="2" id="KW-1185">Reference proteome</keyword>
<sequence length="108" mass="11942">MDCRWGPVVKAQVLIVFDPTHARPVRSVVGPTDCIWDFTSGGMWDFTSGFLSPIRFRFSASRSRLDRFPIFSSATSVGELRVTCDPSSRVRVSGIARGVTERDGNKSS</sequence>
<reference evidence="1" key="2">
    <citation type="submission" date="2015-06" db="UniProtKB">
        <authorList>
            <consortium name="EnsemblPlants"/>
        </authorList>
    </citation>
    <scope>IDENTIFICATION</scope>
    <source>
        <strain evidence="1">DM1-3 516 R44</strain>
    </source>
</reference>
<dbReference type="Gramene" id="PGSC0003DMT400097763">
    <property type="protein sequence ID" value="PGSC0003DMT400097763"/>
    <property type="gene ID" value="PGSC0003DMG400047334"/>
</dbReference>
<accession>M1E1D1</accession>
<protein>
    <submittedName>
        <fullName evidence="1">Uncharacterized protein</fullName>
    </submittedName>
</protein>
<evidence type="ECO:0000313" key="1">
    <source>
        <dbReference type="EnsemblPlants" id="PGSC0003DMT400097763"/>
    </source>
</evidence>
<dbReference type="Proteomes" id="UP000011115">
    <property type="component" value="Unassembled WGS sequence"/>
</dbReference>